<dbReference type="RefSeq" id="WP_208354654.1">
    <property type="nucleotide sequence ID" value="NZ_JAALHA020000016.1"/>
</dbReference>
<feature type="region of interest" description="Disordered" evidence="1">
    <location>
        <begin position="36"/>
        <end position="76"/>
    </location>
</feature>
<evidence type="ECO:0000313" key="2">
    <source>
        <dbReference type="EMBL" id="MDR9898215.1"/>
    </source>
</evidence>
<evidence type="ECO:0000256" key="1">
    <source>
        <dbReference type="SAM" id="MobiDB-lite"/>
    </source>
</evidence>
<keyword evidence="3" id="KW-1185">Reference proteome</keyword>
<feature type="compositionally biased region" description="Low complexity" evidence="1">
    <location>
        <begin position="43"/>
        <end position="76"/>
    </location>
</feature>
<evidence type="ECO:0000313" key="3">
    <source>
        <dbReference type="Proteomes" id="UP000667802"/>
    </source>
</evidence>
<dbReference type="PROSITE" id="PS51257">
    <property type="entry name" value="PROKAR_LIPOPROTEIN"/>
    <property type="match status" value="1"/>
</dbReference>
<name>A0AAP5IFS9_9CYAN</name>
<proteinExistence type="predicted"/>
<dbReference type="Proteomes" id="UP000667802">
    <property type="component" value="Unassembled WGS sequence"/>
</dbReference>
<dbReference type="AlphaFoldDB" id="A0AAP5IFS9"/>
<protein>
    <recommendedName>
        <fullName evidence="4">Lipoprotein</fullName>
    </recommendedName>
</protein>
<accession>A0AAP5IFS9</accession>
<gene>
    <name evidence="2" type="ORF">G7B40_027180</name>
</gene>
<evidence type="ECO:0008006" key="4">
    <source>
        <dbReference type="Google" id="ProtNLM"/>
    </source>
</evidence>
<reference evidence="3" key="1">
    <citation type="journal article" date="2021" name="Science">
        <title>Hunting the eagle killer: A cyanobacterial neurotoxin causes vacuolar myelinopathy.</title>
        <authorList>
            <person name="Breinlinger S."/>
            <person name="Phillips T.J."/>
            <person name="Haram B.N."/>
            <person name="Mares J."/>
            <person name="Martinez Yerena J.A."/>
            <person name="Hrouzek P."/>
            <person name="Sobotka R."/>
            <person name="Henderson W.M."/>
            <person name="Schmieder P."/>
            <person name="Williams S.M."/>
            <person name="Lauderdale J.D."/>
            <person name="Wilde H.D."/>
            <person name="Gerrin W."/>
            <person name="Kust A."/>
            <person name="Washington J.W."/>
            <person name="Wagner C."/>
            <person name="Geier B."/>
            <person name="Liebeke M."/>
            <person name="Enke H."/>
            <person name="Niedermeyer T.H.J."/>
            <person name="Wilde S.B."/>
        </authorList>
    </citation>
    <scope>NUCLEOTIDE SEQUENCE [LARGE SCALE GENOMIC DNA]</scope>
    <source>
        <strain evidence="3">Thurmond2011</strain>
    </source>
</reference>
<comment type="caution">
    <text evidence="2">The sequence shown here is derived from an EMBL/GenBank/DDBJ whole genome shotgun (WGS) entry which is preliminary data.</text>
</comment>
<sequence length="180" mass="18905">MRTLLFFACGIAMLTSITTGCTHRFTNSSQGSFVKSDTGSEMSSYTSSNQQSSQSSGSQGSFTSSQNTSYSSSSGSQHDSFDLNAANLKKPHILSINASGNQLTGEITVNGKVVKHIHGSREKINLSPLLSVGKQTVAISARYAPASSSVSVELNGPDTNVSQQSSGNGILKYTMTVNVH</sequence>
<dbReference type="EMBL" id="JAALHA020000016">
    <property type="protein sequence ID" value="MDR9898215.1"/>
    <property type="molecule type" value="Genomic_DNA"/>
</dbReference>
<organism evidence="2 3">
    <name type="scientific">Aetokthonos hydrillicola Thurmond2011</name>
    <dbReference type="NCBI Taxonomy" id="2712845"/>
    <lineage>
        <taxon>Bacteria</taxon>
        <taxon>Bacillati</taxon>
        <taxon>Cyanobacteriota</taxon>
        <taxon>Cyanophyceae</taxon>
        <taxon>Nostocales</taxon>
        <taxon>Hapalosiphonaceae</taxon>
        <taxon>Aetokthonos</taxon>
    </lineage>
</organism>